<evidence type="ECO:0000256" key="6">
    <source>
        <dbReference type="ARBA" id="ARBA00022840"/>
    </source>
</evidence>
<comment type="similarity">
    <text evidence="1">Belongs to the ABC transporter superfamily.</text>
</comment>
<evidence type="ECO:0000256" key="3">
    <source>
        <dbReference type="ARBA" id="ARBA00022597"/>
    </source>
</evidence>
<evidence type="ECO:0000256" key="5">
    <source>
        <dbReference type="ARBA" id="ARBA00022741"/>
    </source>
</evidence>
<dbReference type="Gene3D" id="3.40.50.300">
    <property type="entry name" value="P-loop containing nucleotide triphosphate hydrolases"/>
    <property type="match status" value="2"/>
</dbReference>
<keyword evidence="2" id="KW-0813">Transport</keyword>
<feature type="domain" description="ABC transporter" evidence="7">
    <location>
        <begin position="236"/>
        <end position="490"/>
    </location>
</feature>
<dbReference type="SMART" id="SM00382">
    <property type="entry name" value="AAA"/>
    <property type="match status" value="2"/>
</dbReference>
<protein>
    <submittedName>
        <fullName evidence="8">Sugar ABC transporter ATP-binding protein</fullName>
    </submittedName>
</protein>
<dbReference type="InterPro" id="IPR003439">
    <property type="entry name" value="ABC_transporter-like_ATP-bd"/>
</dbReference>
<dbReference type="PROSITE" id="PS50893">
    <property type="entry name" value="ABC_TRANSPORTER_2"/>
    <property type="match status" value="2"/>
</dbReference>
<dbReference type="Proteomes" id="UP000289411">
    <property type="component" value="Unassembled WGS sequence"/>
</dbReference>
<feature type="domain" description="ABC transporter" evidence="7">
    <location>
        <begin position="1"/>
        <end position="235"/>
    </location>
</feature>
<reference evidence="8 9" key="1">
    <citation type="submission" date="2018-09" db="EMBL/GenBank/DDBJ databases">
        <authorList>
            <person name="Grouzdev D.S."/>
            <person name="Krutkina M.S."/>
        </authorList>
    </citation>
    <scope>NUCLEOTIDE SEQUENCE [LARGE SCALE GENOMIC DNA]</scope>
    <source>
        <strain evidence="8 9">RmlP001</strain>
    </source>
</reference>
<dbReference type="GO" id="GO:0005524">
    <property type="term" value="F:ATP binding"/>
    <property type="evidence" value="ECO:0007669"/>
    <property type="project" value="UniProtKB-KW"/>
</dbReference>
<dbReference type="CDD" id="cd03216">
    <property type="entry name" value="ABC_Carb_Monos_I"/>
    <property type="match status" value="1"/>
</dbReference>
<dbReference type="EMBL" id="QYBC01000035">
    <property type="protein sequence ID" value="RYB01551.1"/>
    <property type="molecule type" value="Genomic_DNA"/>
</dbReference>
<dbReference type="InterPro" id="IPR017871">
    <property type="entry name" value="ABC_transporter-like_CS"/>
</dbReference>
<sequence>MRGIFKSYGPARVLQDVDFLLGPGEVRCLAGENGSGKSTLIKILSGVVAADSGTVSLFGRPVAGTDPAGVIAAGLSVIYQDFSLFPNLTVGENITFLRAAAHRDRLVHRLRRRRLAAETLDRIGVKLDLDEPVETLPVAAKQLVAIARALANDARIVVMDEPTTALTRNEVDNLLRLVAALKQEGVSFVFVSHKIEEVFTVCDTVTVIRDGKVAASGAASDFTPAALVTAMTGRDIASQRLPRDATAPGRPFLSARGLTRIGEYRDVDLDLHAGEIVSIVGLLGSGRTELALSLFGDTRPDGGTLVLDGRPLSFGSVRDAMAVGIAYVPEDRLSEGLFLDQSINDNITVSSLGRDSRLGWLNVAAGARRAKAAVERLRIRLQTVAAPVVQLSGGNQQRVVLARWMEREPRLIILNSPTVGVDVGSKRDIHELLVALRAKGTAVLVVTDDIGEALAISDRILVMAGGRITASLAGDCATEHEIAARVAKDAA</sequence>
<keyword evidence="9" id="KW-1185">Reference proteome</keyword>
<dbReference type="PROSITE" id="PS00211">
    <property type="entry name" value="ABC_TRANSPORTER_1"/>
    <property type="match status" value="1"/>
</dbReference>
<proteinExistence type="inferred from homology"/>
<dbReference type="InterPro" id="IPR003593">
    <property type="entry name" value="AAA+_ATPase"/>
</dbReference>
<evidence type="ECO:0000313" key="9">
    <source>
        <dbReference type="Proteomes" id="UP000289411"/>
    </source>
</evidence>
<dbReference type="CDD" id="cd03215">
    <property type="entry name" value="ABC_Carb_Monos_II"/>
    <property type="match status" value="1"/>
</dbReference>
<organism evidence="8 9">
    <name type="scientific">Lichenibacterium ramalinae</name>
    <dbReference type="NCBI Taxonomy" id="2316527"/>
    <lineage>
        <taxon>Bacteria</taxon>
        <taxon>Pseudomonadati</taxon>
        <taxon>Pseudomonadota</taxon>
        <taxon>Alphaproteobacteria</taxon>
        <taxon>Hyphomicrobiales</taxon>
        <taxon>Lichenihabitantaceae</taxon>
        <taxon>Lichenibacterium</taxon>
    </lineage>
</organism>
<dbReference type="OrthoDB" id="9805029at2"/>
<evidence type="ECO:0000256" key="4">
    <source>
        <dbReference type="ARBA" id="ARBA00022737"/>
    </source>
</evidence>
<dbReference type="Pfam" id="PF00005">
    <property type="entry name" value="ABC_tran"/>
    <property type="match status" value="2"/>
</dbReference>
<comment type="caution">
    <text evidence="8">The sequence shown here is derived from an EMBL/GenBank/DDBJ whole genome shotgun (WGS) entry which is preliminary data.</text>
</comment>
<name>A0A4Q2R6J4_9HYPH</name>
<evidence type="ECO:0000256" key="1">
    <source>
        <dbReference type="ARBA" id="ARBA00005417"/>
    </source>
</evidence>
<keyword evidence="4" id="KW-0677">Repeat</keyword>
<accession>A0A4Q2R6J4</accession>
<reference evidence="8 9" key="2">
    <citation type="submission" date="2019-02" db="EMBL/GenBank/DDBJ databases">
        <title>'Lichenibacterium ramalinii' gen. nov. sp. nov., 'Lichenibacterium minor' gen. nov. sp. nov.</title>
        <authorList>
            <person name="Pankratov T."/>
        </authorList>
    </citation>
    <scope>NUCLEOTIDE SEQUENCE [LARGE SCALE GENOMIC DNA]</scope>
    <source>
        <strain evidence="8 9">RmlP001</strain>
    </source>
</reference>
<dbReference type="AlphaFoldDB" id="A0A4Q2R6J4"/>
<dbReference type="InterPro" id="IPR027417">
    <property type="entry name" value="P-loop_NTPase"/>
</dbReference>
<evidence type="ECO:0000313" key="8">
    <source>
        <dbReference type="EMBL" id="RYB01551.1"/>
    </source>
</evidence>
<keyword evidence="3" id="KW-0762">Sugar transport</keyword>
<dbReference type="PANTHER" id="PTHR43790">
    <property type="entry name" value="CARBOHYDRATE TRANSPORT ATP-BINDING PROTEIN MG119-RELATED"/>
    <property type="match status" value="1"/>
</dbReference>
<evidence type="ECO:0000256" key="2">
    <source>
        <dbReference type="ARBA" id="ARBA00022448"/>
    </source>
</evidence>
<keyword evidence="5" id="KW-0547">Nucleotide-binding</keyword>
<dbReference type="GO" id="GO:0016887">
    <property type="term" value="F:ATP hydrolysis activity"/>
    <property type="evidence" value="ECO:0007669"/>
    <property type="project" value="InterPro"/>
</dbReference>
<dbReference type="SUPFAM" id="SSF52540">
    <property type="entry name" value="P-loop containing nucleoside triphosphate hydrolases"/>
    <property type="match status" value="2"/>
</dbReference>
<gene>
    <name evidence="8" type="ORF">D3272_25505</name>
</gene>
<dbReference type="PANTHER" id="PTHR43790:SF9">
    <property type="entry name" value="GALACTOFURANOSE TRANSPORTER ATP-BINDING PROTEIN YTFR"/>
    <property type="match status" value="1"/>
</dbReference>
<keyword evidence="6 8" id="KW-0067">ATP-binding</keyword>
<evidence type="ECO:0000259" key="7">
    <source>
        <dbReference type="PROSITE" id="PS50893"/>
    </source>
</evidence>
<dbReference type="InterPro" id="IPR050107">
    <property type="entry name" value="ABC_carbohydrate_import_ATPase"/>
</dbReference>